<dbReference type="Proteomes" id="UP000825935">
    <property type="component" value="Chromosome 28"/>
</dbReference>
<dbReference type="EMBL" id="CM035433">
    <property type="protein sequence ID" value="KAH7292923.1"/>
    <property type="molecule type" value="Genomic_DNA"/>
</dbReference>
<feature type="transmembrane region" description="Helical" evidence="8">
    <location>
        <begin position="76"/>
        <end position="97"/>
    </location>
</feature>
<feature type="region of interest" description="Disordered" evidence="7">
    <location>
        <begin position="515"/>
        <end position="554"/>
    </location>
</feature>
<keyword evidence="3 8" id="KW-0812">Transmembrane</keyword>
<dbReference type="InterPro" id="IPR036259">
    <property type="entry name" value="MFS_trans_sf"/>
</dbReference>
<dbReference type="PANTHER" id="PTHR23515">
    <property type="entry name" value="HIGH-AFFINITY NITRATE TRANSPORTER 2.3"/>
    <property type="match status" value="1"/>
</dbReference>
<dbReference type="Pfam" id="PF07690">
    <property type="entry name" value="MFS_1"/>
    <property type="match status" value="1"/>
</dbReference>
<evidence type="ECO:0000313" key="9">
    <source>
        <dbReference type="EMBL" id="KAH7292923.1"/>
    </source>
</evidence>
<evidence type="ECO:0000256" key="8">
    <source>
        <dbReference type="SAM" id="Phobius"/>
    </source>
</evidence>
<reference evidence="9" key="1">
    <citation type="submission" date="2021-08" db="EMBL/GenBank/DDBJ databases">
        <title>WGS assembly of Ceratopteris richardii.</title>
        <authorList>
            <person name="Marchant D.B."/>
            <person name="Chen G."/>
            <person name="Jenkins J."/>
            <person name="Shu S."/>
            <person name="Leebens-Mack J."/>
            <person name="Grimwood J."/>
            <person name="Schmutz J."/>
            <person name="Soltis P."/>
            <person name="Soltis D."/>
            <person name="Chen Z.-H."/>
        </authorList>
    </citation>
    <scope>NUCLEOTIDE SEQUENCE</scope>
    <source>
        <strain evidence="9">Whitten #5841</strain>
        <tissue evidence="9">Leaf</tissue>
    </source>
</reference>
<feature type="transmembrane region" description="Helical" evidence="8">
    <location>
        <begin position="234"/>
        <end position="255"/>
    </location>
</feature>
<dbReference type="OMA" id="DEEHYYG"/>
<comment type="subcellular location">
    <subcellularLocation>
        <location evidence="1">Membrane</location>
        <topology evidence="1">Multi-pass membrane protein</topology>
    </subcellularLocation>
</comment>
<keyword evidence="5" id="KW-0534">Nitrate assimilation</keyword>
<dbReference type="InterPro" id="IPR011701">
    <property type="entry name" value="MFS"/>
</dbReference>
<name>A0A8T2RBN0_CERRI</name>
<feature type="transmembrane region" description="Helical" evidence="8">
    <location>
        <begin position="362"/>
        <end position="382"/>
    </location>
</feature>
<dbReference type="GO" id="GO:0016020">
    <property type="term" value="C:membrane"/>
    <property type="evidence" value="ECO:0007669"/>
    <property type="project" value="UniProtKB-SubCell"/>
</dbReference>
<evidence type="ECO:0000256" key="3">
    <source>
        <dbReference type="ARBA" id="ARBA00022692"/>
    </source>
</evidence>
<keyword evidence="10" id="KW-1185">Reference proteome</keyword>
<accession>A0A8T2RBN0</accession>
<evidence type="ECO:0000256" key="7">
    <source>
        <dbReference type="SAM" id="MobiDB-lite"/>
    </source>
</evidence>
<dbReference type="FunFam" id="1.20.1250.20:FF:000053">
    <property type="entry name" value="Nitrate transporter 2.1"/>
    <property type="match status" value="1"/>
</dbReference>
<dbReference type="InterPro" id="IPR044772">
    <property type="entry name" value="NO3_transporter"/>
</dbReference>
<dbReference type="Gene3D" id="1.20.1250.20">
    <property type="entry name" value="MFS general substrate transporter like domains"/>
    <property type="match status" value="2"/>
</dbReference>
<evidence type="ECO:0000256" key="1">
    <source>
        <dbReference type="ARBA" id="ARBA00004141"/>
    </source>
</evidence>
<feature type="transmembrane region" description="Helical" evidence="8">
    <location>
        <begin position="388"/>
        <end position="413"/>
    </location>
</feature>
<evidence type="ECO:0000256" key="4">
    <source>
        <dbReference type="ARBA" id="ARBA00022989"/>
    </source>
</evidence>
<evidence type="ECO:0000256" key="2">
    <source>
        <dbReference type="ARBA" id="ARBA00008432"/>
    </source>
</evidence>
<evidence type="ECO:0000256" key="5">
    <source>
        <dbReference type="ARBA" id="ARBA00023063"/>
    </source>
</evidence>
<dbReference type="CDD" id="cd17341">
    <property type="entry name" value="MFS_NRT2_like"/>
    <property type="match status" value="1"/>
</dbReference>
<dbReference type="GO" id="GO:0042128">
    <property type="term" value="P:nitrate assimilation"/>
    <property type="evidence" value="ECO:0007669"/>
    <property type="project" value="UniProtKB-KW"/>
</dbReference>
<keyword evidence="4 8" id="KW-1133">Transmembrane helix</keyword>
<comment type="caution">
    <text evidence="9">The sequence shown here is derived from an EMBL/GenBank/DDBJ whole genome shotgun (WGS) entry which is preliminary data.</text>
</comment>
<feature type="transmembrane region" description="Helical" evidence="8">
    <location>
        <begin position="164"/>
        <end position="184"/>
    </location>
</feature>
<feature type="transmembrane region" description="Helical" evidence="8">
    <location>
        <begin position="136"/>
        <end position="157"/>
    </location>
</feature>
<comment type="similarity">
    <text evidence="2">Belongs to the major facilitator superfamily. Nitrate/nitrite porter (TC 2.A.1.8) family.</text>
</comment>
<dbReference type="OrthoDB" id="434240at2759"/>
<feature type="transmembrane region" description="Helical" evidence="8">
    <location>
        <begin position="322"/>
        <end position="341"/>
    </location>
</feature>
<gene>
    <name evidence="9" type="ORF">KP509_28G003800</name>
</gene>
<sequence>MATSAIGNDSLGTPGSSLHGVTGHETTFALSVSKDLADNAADGSRSKFDLPVDSENKAKKIKLWSLAPPHMRTFHLSWISFFTCFVSSFAAAPLLPVIRDNLNLTKKDIGNAGIASVSGSIASRLLMGALCDLVGPRYGCAFIVMLCAPPVFCMAVVSTPIGFLLSRFFIGFSLATFVSCQYWMSSFFNAEIVGSVNGITAGWGNLGGGFTQLIMPLIYDIIRGPIGSPDFTAWRLAFFVPGLLHIIMGLTVLTIGQDLPDGNFKDLKQQGSHVQDSFSKVLKNAVTNYRTWIFALTYGYCFGVELTMDNVVAQYFYDRFSLNLHTAGIIGSLFGMANFVTRPFGGILSDWAARWHGMRGRLWMLWTVETLGGVACIALGRIGNLTGAIIMMIIFSAFAEAAAGLTFGIIPFISRRSLGIISGCTGAGGTFGSMLTQLIFFTSSAYSDADGISLMGIMVVCCSITITFVHFPQWGGMFCPPKKGATEEEYYGREWTPAEQDKGMHAMGMKFAQNARGERGGARSTTPADTESPAIAATPEIRTPAAAGTPEVRP</sequence>
<organism evidence="9 10">
    <name type="scientific">Ceratopteris richardii</name>
    <name type="common">Triangle waterfern</name>
    <dbReference type="NCBI Taxonomy" id="49495"/>
    <lineage>
        <taxon>Eukaryota</taxon>
        <taxon>Viridiplantae</taxon>
        <taxon>Streptophyta</taxon>
        <taxon>Embryophyta</taxon>
        <taxon>Tracheophyta</taxon>
        <taxon>Polypodiopsida</taxon>
        <taxon>Polypodiidae</taxon>
        <taxon>Polypodiales</taxon>
        <taxon>Pteridineae</taxon>
        <taxon>Pteridaceae</taxon>
        <taxon>Parkerioideae</taxon>
        <taxon>Ceratopteris</taxon>
    </lineage>
</organism>
<evidence type="ECO:0000313" key="10">
    <source>
        <dbReference type="Proteomes" id="UP000825935"/>
    </source>
</evidence>
<feature type="transmembrane region" description="Helical" evidence="8">
    <location>
        <begin position="452"/>
        <end position="471"/>
    </location>
</feature>
<protein>
    <submittedName>
        <fullName evidence="9">Uncharacterized protein</fullName>
    </submittedName>
</protein>
<proteinExistence type="inferred from homology"/>
<dbReference type="SUPFAM" id="SSF103473">
    <property type="entry name" value="MFS general substrate transporter"/>
    <property type="match status" value="1"/>
</dbReference>
<dbReference type="GO" id="GO:0015112">
    <property type="term" value="F:nitrate transmembrane transporter activity"/>
    <property type="evidence" value="ECO:0007669"/>
    <property type="project" value="InterPro"/>
</dbReference>
<feature type="transmembrane region" description="Helical" evidence="8">
    <location>
        <begin position="420"/>
        <end position="440"/>
    </location>
</feature>
<feature type="transmembrane region" description="Helical" evidence="8">
    <location>
        <begin position="204"/>
        <end position="222"/>
    </location>
</feature>
<evidence type="ECO:0000256" key="6">
    <source>
        <dbReference type="ARBA" id="ARBA00023136"/>
    </source>
</evidence>
<dbReference type="AlphaFoldDB" id="A0A8T2RBN0"/>
<dbReference type="FunFam" id="1.20.1250.20:FF:000048">
    <property type="entry name" value="High affinity nitrate transporter"/>
    <property type="match status" value="1"/>
</dbReference>
<keyword evidence="6 8" id="KW-0472">Membrane</keyword>